<gene>
    <name evidence="2" type="ORF">GOMPHAMPRED_006045</name>
</gene>
<feature type="compositionally biased region" description="Low complexity" evidence="1">
    <location>
        <begin position="72"/>
        <end position="92"/>
    </location>
</feature>
<dbReference type="Proteomes" id="UP000664169">
    <property type="component" value="Unassembled WGS sequence"/>
</dbReference>
<accession>A0A8H3IC06</accession>
<comment type="caution">
    <text evidence="2">The sequence shown here is derived from an EMBL/GenBank/DDBJ whole genome shotgun (WGS) entry which is preliminary data.</text>
</comment>
<evidence type="ECO:0000313" key="3">
    <source>
        <dbReference type="Proteomes" id="UP000664169"/>
    </source>
</evidence>
<organism evidence="2 3">
    <name type="scientific">Gomphillus americanus</name>
    <dbReference type="NCBI Taxonomy" id="1940652"/>
    <lineage>
        <taxon>Eukaryota</taxon>
        <taxon>Fungi</taxon>
        <taxon>Dikarya</taxon>
        <taxon>Ascomycota</taxon>
        <taxon>Pezizomycotina</taxon>
        <taxon>Lecanoromycetes</taxon>
        <taxon>OSLEUM clade</taxon>
        <taxon>Ostropomycetidae</taxon>
        <taxon>Ostropales</taxon>
        <taxon>Graphidaceae</taxon>
        <taxon>Gomphilloideae</taxon>
        <taxon>Gomphillus</taxon>
    </lineage>
</organism>
<dbReference type="EMBL" id="CAJPDQ010000004">
    <property type="protein sequence ID" value="CAF9908004.1"/>
    <property type="molecule type" value="Genomic_DNA"/>
</dbReference>
<evidence type="ECO:0000313" key="2">
    <source>
        <dbReference type="EMBL" id="CAF9908004.1"/>
    </source>
</evidence>
<dbReference type="AlphaFoldDB" id="A0A8H3IC06"/>
<feature type="compositionally biased region" description="Basic residues" evidence="1">
    <location>
        <begin position="59"/>
        <end position="70"/>
    </location>
</feature>
<proteinExistence type="predicted"/>
<reference evidence="2" key="1">
    <citation type="submission" date="2021-03" db="EMBL/GenBank/DDBJ databases">
        <authorList>
            <person name="Tagirdzhanova G."/>
        </authorList>
    </citation>
    <scope>NUCLEOTIDE SEQUENCE</scope>
</reference>
<evidence type="ECO:0000256" key="1">
    <source>
        <dbReference type="SAM" id="MobiDB-lite"/>
    </source>
</evidence>
<feature type="region of interest" description="Disordered" evidence="1">
    <location>
        <begin position="38"/>
        <end position="109"/>
    </location>
</feature>
<name>A0A8H3IC06_9LECA</name>
<protein>
    <submittedName>
        <fullName evidence="2">Uncharacterized protein</fullName>
    </submittedName>
</protein>
<keyword evidence="3" id="KW-1185">Reference proteome</keyword>
<sequence>MRYVFTLVNCYIAGVTAYLNTDTSTGALDYVLKAGHSSSHSVTGYHDSRKDVSRGQQKLVRRGRKTKKTKSQPPRGQPPQGQATSQQADQQQNKGNAEKLDQSPKKLPPPKALLKAEIDVRGPANIHTIRGNLVQEEIIPARERRHKIVSHTVVAGAGGASLGNLPANAASQSPSQHGFKTYAEGPVVETGFRISEGGRGHVSIDTPGRPHKSHDLHGLPINGQARPGEYLFTAESLLAEPAKMHASVTDGSVIDTVAWPRSRARNMI</sequence>